<gene>
    <name evidence="1" type="ORF">S03H2_49272</name>
</gene>
<dbReference type="EMBL" id="BARU01031125">
    <property type="protein sequence ID" value="GAH71121.1"/>
    <property type="molecule type" value="Genomic_DNA"/>
</dbReference>
<proteinExistence type="predicted"/>
<evidence type="ECO:0000313" key="1">
    <source>
        <dbReference type="EMBL" id="GAH71121.1"/>
    </source>
</evidence>
<reference evidence="1" key="1">
    <citation type="journal article" date="2014" name="Front. Microbiol.">
        <title>High frequency of phylogenetically diverse reductive dehalogenase-homologous genes in deep subseafloor sedimentary metagenomes.</title>
        <authorList>
            <person name="Kawai M."/>
            <person name="Futagami T."/>
            <person name="Toyoda A."/>
            <person name="Takaki Y."/>
            <person name="Nishi S."/>
            <person name="Hori S."/>
            <person name="Arai W."/>
            <person name="Tsubouchi T."/>
            <person name="Morono Y."/>
            <person name="Uchiyama I."/>
            <person name="Ito T."/>
            <person name="Fujiyama A."/>
            <person name="Inagaki F."/>
            <person name="Takami H."/>
        </authorList>
    </citation>
    <scope>NUCLEOTIDE SEQUENCE</scope>
    <source>
        <strain evidence="1">Expedition CK06-06</strain>
    </source>
</reference>
<sequence length="47" mass="5246">MRAGGTLEQAGSVLRHLSTETTKIYTATFADEKRLSDPAEFLIDQLY</sequence>
<comment type="caution">
    <text evidence="1">The sequence shown here is derived from an EMBL/GenBank/DDBJ whole genome shotgun (WGS) entry which is preliminary data.</text>
</comment>
<protein>
    <submittedName>
        <fullName evidence="1">Uncharacterized protein</fullName>
    </submittedName>
</protein>
<dbReference type="AlphaFoldDB" id="X1HLV6"/>
<accession>X1HLV6</accession>
<organism evidence="1">
    <name type="scientific">marine sediment metagenome</name>
    <dbReference type="NCBI Taxonomy" id="412755"/>
    <lineage>
        <taxon>unclassified sequences</taxon>
        <taxon>metagenomes</taxon>
        <taxon>ecological metagenomes</taxon>
    </lineage>
</organism>
<name>X1HLV6_9ZZZZ</name>